<evidence type="ECO:0000313" key="3">
    <source>
        <dbReference type="EMBL" id="MCC2615736.1"/>
    </source>
</evidence>
<dbReference type="PANTHER" id="PTHR30388:SF6">
    <property type="entry name" value="XANTHINE DEHYDROGENASE SUBUNIT A-RELATED"/>
    <property type="match status" value="1"/>
</dbReference>
<dbReference type="InterPro" id="IPR014308">
    <property type="entry name" value="Xanthine_DH_XdhC"/>
</dbReference>
<keyword evidence="4" id="KW-1185">Reference proteome</keyword>
<protein>
    <submittedName>
        <fullName evidence="3">Xanthine dehydrogenase accessory protein XdhC</fullName>
    </submittedName>
</protein>
<dbReference type="NCBIfam" id="TIGR02964">
    <property type="entry name" value="xanthine_xdhC"/>
    <property type="match status" value="1"/>
</dbReference>
<evidence type="ECO:0000259" key="1">
    <source>
        <dbReference type="Pfam" id="PF02625"/>
    </source>
</evidence>
<dbReference type="Proteomes" id="UP001520878">
    <property type="component" value="Unassembled WGS sequence"/>
</dbReference>
<name>A0ABS8G955_9ALTE</name>
<evidence type="ECO:0000313" key="4">
    <source>
        <dbReference type="Proteomes" id="UP001520878"/>
    </source>
</evidence>
<dbReference type="RefSeq" id="WP_229157920.1">
    <property type="nucleotide sequence ID" value="NZ_JAJEWP010000001.1"/>
</dbReference>
<dbReference type="EMBL" id="JAJEWP010000001">
    <property type="protein sequence ID" value="MCC2615736.1"/>
    <property type="molecule type" value="Genomic_DNA"/>
</dbReference>
<dbReference type="PANTHER" id="PTHR30388">
    <property type="entry name" value="ALDEHYDE OXIDOREDUCTASE MOLYBDENUM COFACTOR ASSEMBLY PROTEIN"/>
    <property type="match status" value="1"/>
</dbReference>
<dbReference type="InterPro" id="IPR027051">
    <property type="entry name" value="XdhC_Rossmann_dom"/>
</dbReference>
<dbReference type="Pfam" id="PF13478">
    <property type="entry name" value="XdhC_C"/>
    <property type="match status" value="1"/>
</dbReference>
<accession>A0ABS8G955</accession>
<reference evidence="3 4" key="1">
    <citation type="submission" date="2021-10" db="EMBL/GenBank/DDBJ databases">
        <title>Draft genome of Aestuariibacter halophilus JC2043.</title>
        <authorList>
            <person name="Emsley S.A."/>
            <person name="Pfannmuller K.M."/>
            <person name="Ushijima B."/>
            <person name="Saw J.H."/>
            <person name="Videau P."/>
        </authorList>
    </citation>
    <scope>NUCLEOTIDE SEQUENCE [LARGE SCALE GENOMIC DNA]</scope>
    <source>
        <strain evidence="3 4">JC2043</strain>
    </source>
</reference>
<dbReference type="InterPro" id="IPR052698">
    <property type="entry name" value="MoCofactor_Util/Proc"/>
</dbReference>
<feature type="domain" description="XdhC- CoxI" evidence="1">
    <location>
        <begin position="17"/>
        <end position="75"/>
    </location>
</feature>
<dbReference type="InterPro" id="IPR003777">
    <property type="entry name" value="XdhC_CoxI"/>
</dbReference>
<sequence>MKATLSWQQAISQLSGQQLPYVLVTVLGTAGSTPRNSGSKMVITATTQHDTIGGGHLEHVAIQQARSMLGQSAAQQHIEHFPLSSKLGQCCGGAVSVLFEVIQQYQQPIAVFGAGHVAHALIPILTQLPLSIQWIDSRQDWLSDLEHAPNLRVHCSEHPQDHVSDLDNGTWVLVLTHNHQLDLEIVHQALKRNDLPYVGMIGSDTKAKRFNYQLAQRGLDPQQRARLISPVGLSNIPGKRPIEVAVSIAGQLIERLHHCPAAGAKGTSYRQSLATAQQINLPQETQ</sequence>
<dbReference type="Pfam" id="PF02625">
    <property type="entry name" value="XdhC_CoxI"/>
    <property type="match status" value="1"/>
</dbReference>
<organism evidence="3 4">
    <name type="scientific">Fluctibacter halophilus</name>
    <dbReference type="NCBI Taxonomy" id="226011"/>
    <lineage>
        <taxon>Bacteria</taxon>
        <taxon>Pseudomonadati</taxon>
        <taxon>Pseudomonadota</taxon>
        <taxon>Gammaproteobacteria</taxon>
        <taxon>Alteromonadales</taxon>
        <taxon>Alteromonadaceae</taxon>
        <taxon>Fluctibacter</taxon>
    </lineage>
</organism>
<proteinExistence type="predicted"/>
<gene>
    <name evidence="3" type="primary">xdhC</name>
    <name evidence="3" type="ORF">LJ739_05730</name>
</gene>
<evidence type="ECO:0000259" key="2">
    <source>
        <dbReference type="Pfam" id="PF13478"/>
    </source>
</evidence>
<dbReference type="Gene3D" id="3.40.50.720">
    <property type="entry name" value="NAD(P)-binding Rossmann-like Domain"/>
    <property type="match status" value="1"/>
</dbReference>
<comment type="caution">
    <text evidence="3">The sequence shown here is derived from an EMBL/GenBank/DDBJ whole genome shotgun (WGS) entry which is preliminary data.</text>
</comment>
<feature type="domain" description="XdhC Rossmann" evidence="2">
    <location>
        <begin position="110"/>
        <end position="252"/>
    </location>
</feature>